<protein>
    <submittedName>
        <fullName evidence="1">Uncharacterized protein</fullName>
    </submittedName>
</protein>
<gene>
    <name evidence="1" type="ORF">C0Q70_05815</name>
</gene>
<name>A0A2T7PM93_POMCA</name>
<keyword evidence="2" id="KW-1185">Reference proteome</keyword>
<reference evidence="1 2" key="1">
    <citation type="submission" date="2018-04" db="EMBL/GenBank/DDBJ databases">
        <title>The genome of golden apple snail Pomacea canaliculata provides insight into stress tolerance and invasive adaptation.</title>
        <authorList>
            <person name="Liu C."/>
            <person name="Liu B."/>
            <person name="Ren Y."/>
            <person name="Zhang Y."/>
            <person name="Wang H."/>
            <person name="Li S."/>
            <person name="Jiang F."/>
            <person name="Yin L."/>
            <person name="Zhang G."/>
            <person name="Qian W."/>
            <person name="Fan W."/>
        </authorList>
    </citation>
    <scope>NUCLEOTIDE SEQUENCE [LARGE SCALE GENOMIC DNA]</scope>
    <source>
        <strain evidence="1">SZHN2017</strain>
        <tissue evidence="1">Muscle</tissue>
    </source>
</reference>
<dbReference type="Proteomes" id="UP000245119">
    <property type="component" value="Linkage Group LG3"/>
</dbReference>
<organism evidence="1 2">
    <name type="scientific">Pomacea canaliculata</name>
    <name type="common">Golden apple snail</name>
    <dbReference type="NCBI Taxonomy" id="400727"/>
    <lineage>
        <taxon>Eukaryota</taxon>
        <taxon>Metazoa</taxon>
        <taxon>Spiralia</taxon>
        <taxon>Lophotrochozoa</taxon>
        <taxon>Mollusca</taxon>
        <taxon>Gastropoda</taxon>
        <taxon>Caenogastropoda</taxon>
        <taxon>Architaenioglossa</taxon>
        <taxon>Ampullarioidea</taxon>
        <taxon>Ampullariidae</taxon>
        <taxon>Pomacea</taxon>
    </lineage>
</organism>
<sequence length="83" mass="9146">MQRCSVSSEVEGFITLDTSHPAAHTNCCRRATVKRFVIKTFEEPSQALRRSEAIPMRAHVCACAVEIAGPRAVPCVLAVNYKQ</sequence>
<evidence type="ECO:0000313" key="2">
    <source>
        <dbReference type="Proteomes" id="UP000245119"/>
    </source>
</evidence>
<proteinExistence type="predicted"/>
<comment type="caution">
    <text evidence="1">The sequence shown here is derived from an EMBL/GenBank/DDBJ whole genome shotgun (WGS) entry which is preliminary data.</text>
</comment>
<dbReference type="AlphaFoldDB" id="A0A2T7PM93"/>
<dbReference type="EMBL" id="PZQS01000003">
    <property type="protein sequence ID" value="PVD34540.1"/>
    <property type="molecule type" value="Genomic_DNA"/>
</dbReference>
<evidence type="ECO:0000313" key="1">
    <source>
        <dbReference type="EMBL" id="PVD34540.1"/>
    </source>
</evidence>
<accession>A0A2T7PM93</accession>